<proteinExistence type="predicted"/>
<keyword evidence="1" id="KW-0472">Membrane</keyword>
<evidence type="ECO:0000313" key="2">
    <source>
        <dbReference type="Ensembl" id="ENSCCRP00015039383.1"/>
    </source>
</evidence>
<dbReference type="PANTHER" id="PTHR13369">
    <property type="match status" value="1"/>
</dbReference>
<evidence type="ECO:0000256" key="1">
    <source>
        <dbReference type="SAM" id="Phobius"/>
    </source>
</evidence>
<accession>A0A8C1YY87</accession>
<protein>
    <submittedName>
        <fullName evidence="2">Glutathione S-transferase, C-terminal domain containing</fullName>
    </submittedName>
</protein>
<feature type="transmembrane region" description="Helical" evidence="1">
    <location>
        <begin position="12"/>
        <end position="37"/>
    </location>
</feature>
<name>A0A8C1YY87_CYPCA</name>
<dbReference type="AlphaFoldDB" id="A0A8C1YY87"/>
<organism evidence="2 3">
    <name type="scientific">Cyprinus carpio</name>
    <name type="common">Common carp</name>
    <dbReference type="NCBI Taxonomy" id="7962"/>
    <lineage>
        <taxon>Eukaryota</taxon>
        <taxon>Metazoa</taxon>
        <taxon>Chordata</taxon>
        <taxon>Craniata</taxon>
        <taxon>Vertebrata</taxon>
        <taxon>Euteleostomi</taxon>
        <taxon>Actinopterygii</taxon>
        <taxon>Neopterygii</taxon>
        <taxon>Teleostei</taxon>
        <taxon>Ostariophysi</taxon>
        <taxon>Cypriniformes</taxon>
        <taxon>Cyprinidae</taxon>
        <taxon>Cyprininae</taxon>
        <taxon>Cyprinus</taxon>
    </lineage>
</organism>
<dbReference type="Ensembl" id="ENSCCRT00015040730.1">
    <property type="protein sequence ID" value="ENSCCRP00015039383.1"/>
    <property type="gene ID" value="ENSCCRG00015016376.1"/>
</dbReference>
<evidence type="ECO:0000313" key="3">
    <source>
        <dbReference type="Proteomes" id="UP000694700"/>
    </source>
</evidence>
<sequence length="290" mass="32232">MKQTKPQKDREGLYLEVTAVNGAVSLPLLSSIVLFLLSYTECSSFHVYLVTDQGSILSGLMPGGLAVSEVRRDELPGLVRMWRLPAALESAACICRAGLAVVLRHIIQRACQLMPSRRDVASLLGFKNTCLKACAEVRLQVKTTRGQVLKIPLSSQKSTFTNLEDQMCRLPAAIQNSEKRLGFSTKRPWLSSADAVPAPSTRERSDIRKVKTTDLPEHVFAEGLYFTLTDVVLCPSIPGKTNKSKAVFISLLINHNSSQREPVLSSYIKHRRLLCLFDFSYFKVILSVLH</sequence>
<dbReference type="PANTHER" id="PTHR13369:SF0">
    <property type="entry name" value="GLUTATHIONE S-TRANSFERASE C-TERMINAL DOMAIN-CONTAINING PROTEIN"/>
    <property type="match status" value="1"/>
</dbReference>
<keyword evidence="1" id="KW-0812">Transmembrane</keyword>
<reference evidence="2" key="1">
    <citation type="submission" date="2025-08" db="UniProtKB">
        <authorList>
            <consortium name="Ensembl"/>
        </authorList>
    </citation>
    <scope>IDENTIFICATION</scope>
</reference>
<dbReference type="GO" id="GO:0005737">
    <property type="term" value="C:cytoplasm"/>
    <property type="evidence" value="ECO:0007669"/>
    <property type="project" value="TreeGrafter"/>
</dbReference>
<keyword evidence="1" id="KW-1133">Transmembrane helix</keyword>
<dbReference type="Proteomes" id="UP000694700">
    <property type="component" value="Unplaced"/>
</dbReference>